<evidence type="ECO:0000313" key="3">
    <source>
        <dbReference type="Proteomes" id="UP000623467"/>
    </source>
</evidence>
<dbReference type="Pfam" id="PF01266">
    <property type="entry name" value="DAO"/>
    <property type="match status" value="1"/>
</dbReference>
<dbReference type="GO" id="GO:0005737">
    <property type="term" value="C:cytoplasm"/>
    <property type="evidence" value="ECO:0007669"/>
    <property type="project" value="TreeGrafter"/>
</dbReference>
<dbReference type="InterPro" id="IPR036188">
    <property type="entry name" value="FAD/NAD-bd_sf"/>
</dbReference>
<dbReference type="AlphaFoldDB" id="A0A8H7DGI8"/>
<evidence type="ECO:0000259" key="1">
    <source>
        <dbReference type="Pfam" id="PF01266"/>
    </source>
</evidence>
<dbReference type="PANTHER" id="PTHR13847">
    <property type="entry name" value="SARCOSINE DEHYDROGENASE-RELATED"/>
    <property type="match status" value="1"/>
</dbReference>
<accession>A0A8H7DGI8</accession>
<gene>
    <name evidence="2" type="ORF">MSAN_00689500</name>
</gene>
<dbReference type="OrthoDB" id="429143at2759"/>
<organism evidence="2 3">
    <name type="scientific">Mycena sanguinolenta</name>
    <dbReference type="NCBI Taxonomy" id="230812"/>
    <lineage>
        <taxon>Eukaryota</taxon>
        <taxon>Fungi</taxon>
        <taxon>Dikarya</taxon>
        <taxon>Basidiomycota</taxon>
        <taxon>Agaricomycotina</taxon>
        <taxon>Agaricomycetes</taxon>
        <taxon>Agaricomycetidae</taxon>
        <taxon>Agaricales</taxon>
        <taxon>Marasmiineae</taxon>
        <taxon>Mycenaceae</taxon>
        <taxon>Mycena</taxon>
    </lineage>
</organism>
<dbReference type="Proteomes" id="UP000623467">
    <property type="component" value="Unassembled WGS sequence"/>
</dbReference>
<feature type="domain" description="FAD dependent oxidoreductase" evidence="1">
    <location>
        <begin position="69"/>
        <end position="522"/>
    </location>
</feature>
<dbReference type="PANTHER" id="PTHR13847:SF213">
    <property type="entry name" value="DEPENDENT OXIDOREDUCTASE, PUTATIVE-RELATED"/>
    <property type="match status" value="1"/>
</dbReference>
<dbReference type="Gene3D" id="3.30.9.10">
    <property type="entry name" value="D-Amino Acid Oxidase, subunit A, domain 2"/>
    <property type="match status" value="1"/>
</dbReference>
<dbReference type="InterPro" id="IPR006076">
    <property type="entry name" value="FAD-dep_OxRdtase"/>
</dbReference>
<dbReference type="Gene3D" id="3.50.50.60">
    <property type="entry name" value="FAD/NAD(P)-binding domain"/>
    <property type="match status" value="1"/>
</dbReference>
<comment type="caution">
    <text evidence="2">The sequence shown here is derived from an EMBL/GenBank/DDBJ whole genome shotgun (WGS) entry which is preliminary data.</text>
</comment>
<keyword evidence="3" id="KW-1185">Reference proteome</keyword>
<sequence length="559" mass="60111">MGTSLSRLRLALDAVRQTVAVYEELNRRVQQSPGIPVPGPSTPYWAMPPAPIAQHGADSEAIPLPEYADVVIIGSGISGAAIARTMLGLCSKPDSEGGLPQIVMLEARDACSGATGRNGGHITPPLFHDYLRIKEEVGVDMAKAIIRFRLAHLAELLRVAEEDEILEDSQCREVDTCRNSAGVWRIVDKEECIKDLQFSQKVVGAIATSAGVIHPYRFVTGILSRLLAKYPTNFRLFTHTPCLKISSGASNKRQEPFYTVLTSRGTIRARHVVHATNGWVSHLLPAMRGKIAPIRGHMTAQRPGTGLGRTHASEVGPRDSTLTLAATGAADSWLGTRSFVMIGNGRYDYLTQQPSQSSSSSSSLYPIPAGELMLGGGLARAELAEGAFVREVGNADDRDYDMDTGAYLGGALSMYFGGWGAEGRDLESKRRADEDSEEGRVKKLWTGVMGVSADGRPWVGRLSAKMSARATPRAKKIRATTYSADKPGHGYPLAPPGEWICAGYSGEGMVHAYLCAKALAHMICGKEEAGAGLPDALLVSDARWKKANLEDLVKGFVVE</sequence>
<dbReference type="EMBL" id="JACAZH010000004">
    <property type="protein sequence ID" value="KAF7370571.1"/>
    <property type="molecule type" value="Genomic_DNA"/>
</dbReference>
<proteinExistence type="predicted"/>
<reference evidence="2" key="1">
    <citation type="submission" date="2020-05" db="EMBL/GenBank/DDBJ databases">
        <title>Mycena genomes resolve the evolution of fungal bioluminescence.</title>
        <authorList>
            <person name="Tsai I.J."/>
        </authorList>
    </citation>
    <scope>NUCLEOTIDE SEQUENCE</scope>
    <source>
        <strain evidence="2">160909Yilan</strain>
    </source>
</reference>
<name>A0A8H7DGI8_9AGAR</name>
<dbReference type="SUPFAM" id="SSF51905">
    <property type="entry name" value="FAD/NAD(P)-binding domain"/>
    <property type="match status" value="1"/>
</dbReference>
<evidence type="ECO:0000313" key="2">
    <source>
        <dbReference type="EMBL" id="KAF7370571.1"/>
    </source>
</evidence>
<protein>
    <submittedName>
        <fullName evidence="2">FAD-dependent protein</fullName>
    </submittedName>
</protein>